<evidence type="ECO:0000313" key="12">
    <source>
        <dbReference type="Proteomes" id="UP000346198"/>
    </source>
</evidence>
<sequence>MRCTTPNSKLSTLNPIPRDARIYVAGHRGLVGSGIWRALERHGYTNLIGKSIDEVDLINQQSVEDFFAAEKPDYVVLVAAKVGGIVANSTYRGQFIYENLMIEMNVIHAAKVHGVKKLLFLGSSCIYPKLAPQPMKEEHLLTGPLEPTNEPYAIAKIAGIRLCDAYNRQYGTNFISAMPTNMYGPGDNYHPENSHVLPAFIRRMHLAKALMDEDWVGLKKVYSREKAQKKDLVLQSSDTKPQTPNQTELLDWLGKSGIQQLPASEATDNVHEHIKTNGLGSTPDSKLQTALKCWGSGSPLREFLYSDDLAEACVFLLENISYADLAFEDDSGTVQSHVNVGSGAEVTIKELAETVKEVVGYEGEIEWDAAKPDGTPRKLMDSSRLISKGWSPQIDMREGIALAYKDFLSRYA</sequence>
<dbReference type="CDD" id="cd05239">
    <property type="entry name" value="GDP_FS_SDR_e"/>
    <property type="match status" value="1"/>
</dbReference>
<protein>
    <recommendedName>
        <fullName evidence="3 9">GDP-L-fucose synthase</fullName>
        <ecNumber evidence="3 9">1.1.1.271</ecNumber>
    </recommendedName>
    <alternativeName>
        <fullName evidence="9">GDP-4-keto-6-deoxy-D-mannose-3,5-epimerase-4-reductase</fullName>
    </alternativeName>
</protein>
<feature type="site" description="Important for catalytic activity" evidence="9">
    <location>
        <position position="125"/>
    </location>
</feature>
<name>A0A6C2UFE4_9BACT</name>
<feature type="domain" description="NAD-dependent epimerase/dehydratase" evidence="10">
    <location>
        <begin position="22"/>
        <end position="208"/>
    </location>
</feature>
<dbReference type="GO" id="GO:0050577">
    <property type="term" value="F:GDP-L-fucose synthase activity"/>
    <property type="evidence" value="ECO:0007669"/>
    <property type="project" value="UniProtKB-UniRule"/>
</dbReference>
<accession>A0A6C2UFE4</accession>
<keyword evidence="5 9" id="KW-0560">Oxidoreductase</keyword>
<dbReference type="HAMAP" id="MF_00956">
    <property type="entry name" value="GDP_fucose_synth"/>
    <property type="match status" value="1"/>
</dbReference>
<organism evidence="11 12">
    <name type="scientific">Pontiella sulfatireligans</name>
    <dbReference type="NCBI Taxonomy" id="2750658"/>
    <lineage>
        <taxon>Bacteria</taxon>
        <taxon>Pseudomonadati</taxon>
        <taxon>Kiritimatiellota</taxon>
        <taxon>Kiritimatiellia</taxon>
        <taxon>Kiritimatiellales</taxon>
        <taxon>Pontiellaceae</taxon>
        <taxon>Pontiella</taxon>
    </lineage>
</organism>
<evidence type="ECO:0000256" key="7">
    <source>
        <dbReference type="ARBA" id="ARBA00023268"/>
    </source>
</evidence>
<evidence type="ECO:0000256" key="1">
    <source>
        <dbReference type="ARBA" id="ARBA00004883"/>
    </source>
</evidence>
<keyword evidence="4 9" id="KW-0521">NADP</keyword>
<evidence type="ECO:0000256" key="6">
    <source>
        <dbReference type="ARBA" id="ARBA00023235"/>
    </source>
</evidence>
<feature type="binding site" evidence="9">
    <location>
        <position position="294"/>
    </location>
    <ligand>
        <name>substrate</name>
    </ligand>
</feature>
<feature type="binding site" evidence="9">
    <location>
        <position position="373"/>
    </location>
    <ligand>
        <name>substrate</name>
    </ligand>
</feature>
<reference evidence="11 12" key="1">
    <citation type="submission" date="2019-04" db="EMBL/GenBank/DDBJ databases">
        <authorList>
            <person name="Van Vliet M D."/>
        </authorList>
    </citation>
    <scope>NUCLEOTIDE SEQUENCE [LARGE SCALE GENOMIC DNA]</scope>
    <source>
        <strain evidence="11 12">F21</strain>
    </source>
</reference>
<evidence type="ECO:0000256" key="4">
    <source>
        <dbReference type="ARBA" id="ARBA00022857"/>
    </source>
</evidence>
<evidence type="ECO:0000259" key="10">
    <source>
        <dbReference type="Pfam" id="PF01370"/>
    </source>
</evidence>
<proteinExistence type="inferred from homology"/>
<keyword evidence="6 9" id="KW-0413">Isomerase</keyword>
<feature type="binding site" evidence="9">
    <location>
        <begin position="121"/>
        <end position="124"/>
    </location>
    <ligand>
        <name>NADP(+)</name>
        <dbReference type="ChEBI" id="CHEBI:58349"/>
    </ligand>
</feature>
<dbReference type="SUPFAM" id="SSF51735">
    <property type="entry name" value="NAD(P)-binding Rossmann-fold domains"/>
    <property type="match status" value="1"/>
</dbReference>
<dbReference type="InterPro" id="IPR036291">
    <property type="entry name" value="NAD(P)-bd_dom_sf"/>
</dbReference>
<comment type="similarity">
    <text evidence="2 9">Belongs to the NAD(P)-dependent epimerase/dehydratase family. Fucose synthase subfamily.</text>
</comment>
<evidence type="ECO:0000256" key="2">
    <source>
        <dbReference type="ARBA" id="ARBA00005959"/>
    </source>
</evidence>
<comment type="pathway">
    <text evidence="1 9">Nucleotide-sugar biosynthesis; GDP-L-fucose biosynthesis via de novo pathway; GDP-L-fucose from GDP-alpha-D-mannose: step 2/2.</text>
</comment>
<feature type="binding site" evidence="9">
    <location>
        <position position="195"/>
    </location>
    <ligand>
        <name>NADP(+)</name>
        <dbReference type="ChEBI" id="CHEBI:58349"/>
    </ligand>
</feature>
<dbReference type="GO" id="GO:0016853">
    <property type="term" value="F:isomerase activity"/>
    <property type="evidence" value="ECO:0007669"/>
    <property type="project" value="UniProtKB-KW"/>
</dbReference>
<keyword evidence="12" id="KW-1185">Reference proteome</keyword>
<dbReference type="Pfam" id="PF01370">
    <property type="entry name" value="Epimerase"/>
    <property type="match status" value="2"/>
</dbReference>
<evidence type="ECO:0000313" key="11">
    <source>
        <dbReference type="EMBL" id="VGO18247.1"/>
    </source>
</evidence>
<dbReference type="UniPathway" id="UPA00128">
    <property type="reaction ID" value="UER00191"/>
</dbReference>
<evidence type="ECO:0000256" key="5">
    <source>
        <dbReference type="ARBA" id="ARBA00023002"/>
    </source>
</evidence>
<dbReference type="Proteomes" id="UP000346198">
    <property type="component" value="Unassembled WGS sequence"/>
</dbReference>
<feature type="site" description="Important for catalytic activity" evidence="9">
    <location>
        <position position="123"/>
    </location>
</feature>
<dbReference type="FunFam" id="3.40.50.720:FF:000101">
    <property type="entry name" value="GDP-L-fucose synthase"/>
    <property type="match status" value="1"/>
</dbReference>
<dbReference type="EC" id="1.1.1.271" evidence="3 9"/>
<evidence type="ECO:0000256" key="9">
    <source>
        <dbReference type="HAMAP-Rule" id="MF_00956"/>
    </source>
</evidence>
<dbReference type="AlphaFoldDB" id="A0A6C2UFE4"/>
<feature type="domain" description="NAD-dependent epimerase/dehydratase" evidence="10">
    <location>
        <begin position="290"/>
        <end position="320"/>
    </location>
</feature>
<gene>
    <name evidence="9 11" type="primary">fcl</name>
    <name evidence="11" type="ORF">SCARR_00299</name>
</gene>
<dbReference type="GO" id="GO:0070401">
    <property type="term" value="F:NADP+ binding"/>
    <property type="evidence" value="ECO:0007669"/>
    <property type="project" value="UniProtKB-UniRule"/>
</dbReference>
<comment type="catalytic activity">
    <reaction evidence="8 9">
        <text>GDP-beta-L-fucose + NADP(+) = GDP-4-dehydro-alpha-D-rhamnose + NADPH + H(+)</text>
        <dbReference type="Rhea" id="RHEA:18885"/>
        <dbReference type="ChEBI" id="CHEBI:15378"/>
        <dbReference type="ChEBI" id="CHEBI:57273"/>
        <dbReference type="ChEBI" id="CHEBI:57783"/>
        <dbReference type="ChEBI" id="CHEBI:57964"/>
        <dbReference type="ChEBI" id="CHEBI:58349"/>
        <dbReference type="EC" id="1.1.1.271"/>
    </reaction>
</comment>
<dbReference type="Gene3D" id="3.40.50.720">
    <property type="entry name" value="NAD(P)-binding Rossmann-like Domain"/>
    <property type="match status" value="2"/>
</dbReference>
<comment type="function">
    <text evidence="9">Catalyzes the two-step NADP-dependent conversion of GDP-4-dehydro-6-deoxy-D-mannose to GDP-fucose, involving an epimerase and a reductase reaction.</text>
</comment>
<dbReference type="RefSeq" id="WP_136059752.1">
    <property type="nucleotide sequence ID" value="NZ_CAAHFH010000001.1"/>
</dbReference>
<evidence type="ECO:0000256" key="8">
    <source>
        <dbReference type="ARBA" id="ARBA00051935"/>
    </source>
</evidence>
<feature type="active site" description="Proton donor/acceptor" evidence="9">
    <location>
        <position position="152"/>
    </location>
</feature>
<dbReference type="InterPro" id="IPR001509">
    <property type="entry name" value="Epimerase_deHydtase"/>
</dbReference>
<feature type="binding site" evidence="9">
    <location>
        <position position="156"/>
    </location>
    <ligand>
        <name>NADP(+)</name>
        <dbReference type="ChEBI" id="CHEBI:58349"/>
    </ligand>
</feature>
<dbReference type="GO" id="GO:0042351">
    <property type="term" value="P:'de novo' GDP-L-fucose biosynthetic process"/>
    <property type="evidence" value="ECO:0007669"/>
    <property type="project" value="UniProtKB-UniRule"/>
</dbReference>
<dbReference type="InterPro" id="IPR028614">
    <property type="entry name" value="GDP_fucose/colitose_synth"/>
</dbReference>
<dbReference type="EMBL" id="CAAHFH010000001">
    <property type="protein sequence ID" value="VGO18247.1"/>
    <property type="molecule type" value="Genomic_DNA"/>
</dbReference>
<evidence type="ECO:0000256" key="3">
    <source>
        <dbReference type="ARBA" id="ARBA00012371"/>
    </source>
</evidence>
<feature type="binding site" evidence="9">
    <location>
        <position position="203"/>
    </location>
    <ligand>
        <name>substrate</name>
    </ligand>
</feature>
<feature type="binding site" evidence="9">
    <location>
        <begin position="26"/>
        <end position="32"/>
    </location>
    <ligand>
        <name>NADP(+)</name>
        <dbReference type="ChEBI" id="CHEBI:58349"/>
    </ligand>
</feature>
<dbReference type="PANTHER" id="PTHR43238">
    <property type="entry name" value="GDP-L-FUCOSE SYNTHASE"/>
    <property type="match status" value="1"/>
</dbReference>
<dbReference type="PANTHER" id="PTHR43238:SF1">
    <property type="entry name" value="GDP-L-FUCOSE SYNTHASE"/>
    <property type="match status" value="1"/>
</dbReference>
<keyword evidence="7 9" id="KW-0511">Multifunctional enzyme</keyword>
<feature type="binding site" evidence="9">
    <location>
        <position position="301"/>
    </location>
    <ligand>
        <name>substrate</name>
    </ligand>
</feature>
<comment type="caution">
    <text evidence="9">Lacks conserved residue(s) required for the propagation of feature annotation.</text>
</comment>